<comment type="caution">
    <text evidence="8">The sequence shown here is derived from an EMBL/GenBank/DDBJ whole genome shotgun (WGS) entry which is preliminary data.</text>
</comment>
<dbReference type="GO" id="GO:0006465">
    <property type="term" value="P:signal peptide processing"/>
    <property type="evidence" value="ECO:0007669"/>
    <property type="project" value="TreeGrafter"/>
</dbReference>
<dbReference type="GO" id="GO:0016020">
    <property type="term" value="C:membrane"/>
    <property type="evidence" value="ECO:0007669"/>
    <property type="project" value="UniProtKB-SubCell"/>
</dbReference>
<keyword evidence="4" id="KW-0378">Hydrolase</keyword>
<protein>
    <submittedName>
        <fullName evidence="8">Rhomboid domain-containing protein</fullName>
    </submittedName>
</protein>
<gene>
    <name evidence="8" type="ORF">MIND_00352900</name>
</gene>
<accession>A0A8H6T2S4</accession>
<dbReference type="Proteomes" id="UP000636479">
    <property type="component" value="Unassembled WGS sequence"/>
</dbReference>
<feature type="transmembrane region" description="Helical" evidence="7">
    <location>
        <begin position="387"/>
        <end position="407"/>
    </location>
</feature>
<dbReference type="GeneID" id="59342891"/>
<proteinExistence type="inferred from homology"/>
<comment type="subcellular location">
    <subcellularLocation>
        <location evidence="1">Membrane</location>
        <topology evidence="1">Multi-pass membrane protein</topology>
    </subcellularLocation>
</comment>
<evidence type="ECO:0000256" key="2">
    <source>
        <dbReference type="ARBA" id="ARBA00009045"/>
    </source>
</evidence>
<comment type="similarity">
    <text evidence="2">Belongs to the peptidase S54 family.</text>
</comment>
<evidence type="ECO:0000256" key="5">
    <source>
        <dbReference type="ARBA" id="ARBA00022989"/>
    </source>
</evidence>
<evidence type="ECO:0000256" key="3">
    <source>
        <dbReference type="ARBA" id="ARBA00022692"/>
    </source>
</evidence>
<evidence type="ECO:0000313" key="9">
    <source>
        <dbReference type="Proteomes" id="UP000636479"/>
    </source>
</evidence>
<dbReference type="GO" id="GO:0004252">
    <property type="term" value="F:serine-type endopeptidase activity"/>
    <property type="evidence" value="ECO:0007669"/>
    <property type="project" value="TreeGrafter"/>
</dbReference>
<dbReference type="Gene3D" id="1.20.1540.10">
    <property type="entry name" value="Rhomboid-like"/>
    <property type="match status" value="1"/>
</dbReference>
<dbReference type="PANTHER" id="PTHR43731:SF14">
    <property type="entry name" value="PRESENILIN-ASSOCIATED RHOMBOID-LIKE PROTEIN, MITOCHONDRIAL"/>
    <property type="match status" value="1"/>
</dbReference>
<dbReference type="SUPFAM" id="SSF144091">
    <property type="entry name" value="Rhomboid-like"/>
    <property type="match status" value="1"/>
</dbReference>
<dbReference type="EMBL" id="JACAZF010000003">
    <property type="protein sequence ID" value="KAF7309810.1"/>
    <property type="molecule type" value="Genomic_DNA"/>
</dbReference>
<sequence>MLFLHTTLPRLRNGYRSLNIALPRWPLAKRIANPSLPSEATLAQKVGRPSIQKQTIFVLSGTLLAFTYASALTTVETEEAVEKMTRGRSRTWPHTITSIDMRNAADFALAQELREGLKKVGSATESLPVATRNRIMRLWATVAQSYLNVSDGKRLCWKLCLLNIGVWLAFKSRRLRPFMMHGFAHDPLSGKSYTMLTSILSSPVLPLLGLNLLFLDGFGSSAAFHLTQRQERIPDSQLEATSRYHFLAFFVSAGLFAALASHIVHVKVLYPRLISRLSASSPATSKPDTWASALRNMPPPTSRFRSFFRLPPPPSPAPPRLAPRFAGTGALYALMTITALGFPNAEISLFYPPNYSVPIQWGACGLLLLDVFGIWRGWKLLDHFAHLGGAAFGGLYYLYGPGAWNWIRAAMADEPEEEER</sequence>
<name>A0A8H6T2S4_9AGAR</name>
<keyword evidence="6 7" id="KW-0472">Membrane</keyword>
<dbReference type="RefSeq" id="XP_037223260.1">
    <property type="nucleotide sequence ID" value="XM_037360375.1"/>
</dbReference>
<organism evidence="8 9">
    <name type="scientific">Mycena indigotica</name>
    <dbReference type="NCBI Taxonomy" id="2126181"/>
    <lineage>
        <taxon>Eukaryota</taxon>
        <taxon>Fungi</taxon>
        <taxon>Dikarya</taxon>
        <taxon>Basidiomycota</taxon>
        <taxon>Agaricomycotina</taxon>
        <taxon>Agaricomycetes</taxon>
        <taxon>Agaricomycetidae</taxon>
        <taxon>Agaricales</taxon>
        <taxon>Marasmiineae</taxon>
        <taxon>Mycenaceae</taxon>
        <taxon>Mycena</taxon>
    </lineage>
</organism>
<dbReference type="InterPro" id="IPR035952">
    <property type="entry name" value="Rhomboid-like_sf"/>
</dbReference>
<keyword evidence="3 7" id="KW-0812">Transmembrane</keyword>
<keyword evidence="5 7" id="KW-1133">Transmembrane helix</keyword>
<evidence type="ECO:0000256" key="6">
    <source>
        <dbReference type="ARBA" id="ARBA00023136"/>
    </source>
</evidence>
<evidence type="ECO:0000256" key="4">
    <source>
        <dbReference type="ARBA" id="ARBA00022801"/>
    </source>
</evidence>
<dbReference type="InterPro" id="IPR050925">
    <property type="entry name" value="Rhomboid_protease_S54"/>
</dbReference>
<dbReference type="AlphaFoldDB" id="A0A8H6T2S4"/>
<reference evidence="8" key="1">
    <citation type="submission" date="2020-05" db="EMBL/GenBank/DDBJ databases">
        <title>Mycena genomes resolve the evolution of fungal bioluminescence.</title>
        <authorList>
            <person name="Tsai I.J."/>
        </authorList>
    </citation>
    <scope>NUCLEOTIDE SEQUENCE</scope>
    <source>
        <strain evidence="8">171206Taipei</strain>
    </source>
</reference>
<dbReference type="OrthoDB" id="10260614at2759"/>
<dbReference type="PANTHER" id="PTHR43731">
    <property type="entry name" value="RHOMBOID PROTEASE"/>
    <property type="match status" value="1"/>
</dbReference>
<feature type="transmembrane region" description="Helical" evidence="7">
    <location>
        <begin position="330"/>
        <end position="351"/>
    </location>
</feature>
<evidence type="ECO:0000256" key="1">
    <source>
        <dbReference type="ARBA" id="ARBA00004141"/>
    </source>
</evidence>
<evidence type="ECO:0000256" key="7">
    <source>
        <dbReference type="SAM" id="Phobius"/>
    </source>
</evidence>
<feature type="transmembrane region" description="Helical" evidence="7">
    <location>
        <begin position="244"/>
        <end position="266"/>
    </location>
</feature>
<keyword evidence="9" id="KW-1185">Reference proteome</keyword>
<evidence type="ECO:0000313" key="8">
    <source>
        <dbReference type="EMBL" id="KAF7309810.1"/>
    </source>
</evidence>
<feature type="transmembrane region" description="Helical" evidence="7">
    <location>
        <begin position="357"/>
        <end position="375"/>
    </location>
</feature>